<accession>A0A2P1GMY1</accession>
<dbReference type="GeneID" id="80527866"/>
<dbReference type="Proteomes" id="UP000297009">
    <property type="component" value="Segment"/>
</dbReference>
<dbReference type="KEGG" id="vg:80527866"/>
<feature type="compositionally biased region" description="Pro residues" evidence="1">
    <location>
        <begin position="44"/>
        <end position="53"/>
    </location>
</feature>
<proteinExistence type="predicted"/>
<evidence type="ECO:0000256" key="1">
    <source>
        <dbReference type="SAM" id="MobiDB-lite"/>
    </source>
</evidence>
<dbReference type="EMBL" id="MG600057">
    <property type="protein sequence ID" value="AVM87357.1"/>
    <property type="molecule type" value="Viral_cRNA"/>
</dbReference>
<protein>
    <submittedName>
        <fullName evidence="2">Uncharacterized protein</fullName>
    </submittedName>
</protein>
<evidence type="ECO:0000313" key="3">
    <source>
        <dbReference type="Proteomes" id="UP000297009"/>
    </source>
</evidence>
<organism evidence="2">
    <name type="scientific">Wenzhou pacific spadenose shark paramyxovirus</name>
    <dbReference type="NCBI Taxonomy" id="2116452"/>
    <lineage>
        <taxon>Viruses</taxon>
        <taxon>Riboviria</taxon>
        <taxon>Orthornavirae</taxon>
        <taxon>Negarnaviricota</taxon>
        <taxon>Haploviricotina</taxon>
        <taxon>Monjiviricetes</taxon>
        <taxon>Mononegavirales</taxon>
        <taxon>Paramyxoviridae</taxon>
        <taxon>Skoliovirinae</taxon>
        <taxon>Scoliodonvirus</taxon>
        <taxon>Scoliodonvirus scoliodontis</taxon>
    </lineage>
</organism>
<name>A0A2P1GMY1_9MONO</name>
<feature type="region of interest" description="Disordered" evidence="1">
    <location>
        <begin position="30"/>
        <end position="61"/>
    </location>
</feature>
<evidence type="ECO:0000313" key="2">
    <source>
        <dbReference type="EMBL" id="AVM87357.1"/>
    </source>
</evidence>
<reference evidence="2" key="1">
    <citation type="journal article" date="2018" name="Nature">
        <title>The evolutionary history of vertebrate RNA viruses.</title>
        <authorList>
            <person name="Shi M."/>
            <person name="Lin X.D."/>
            <person name="Chen X."/>
            <person name="Tian J.H."/>
            <person name="Chen L.J."/>
            <person name="Li K."/>
            <person name="Wang W."/>
            <person name="Eden J.S."/>
            <person name="Shen J.J."/>
            <person name="Liu L."/>
            <person name="Holmes E.C."/>
            <person name="Zhang Y.Z."/>
        </authorList>
    </citation>
    <scope>NUCLEOTIDE SEQUENCE [LARGE SCALE GENOMIC DNA]</scope>
    <source>
        <strain evidence="2">DWXCSG11347</strain>
    </source>
</reference>
<sequence length="124" mass="14076">MTSVSGSKPLWRRFLSSALRSLRTRSFRYRTLSQTSQSSDPRHLPTPPHPSPTSSPETSTESIYCVMNPLSAPLPCETWTEQDTYKTSWIQPQCQGRGRKFSKGTPVTYIMTDKGLEEARTYTL</sequence>
<dbReference type="RefSeq" id="YP_010790471.1">
    <property type="nucleotide sequence ID" value="NC_075438.1"/>
</dbReference>
<keyword evidence="3" id="KW-1185">Reference proteome</keyword>